<evidence type="ECO:0000256" key="12">
    <source>
        <dbReference type="RuleBase" id="RU003661"/>
    </source>
</evidence>
<keyword evidence="8 13" id="KW-1133">Transmembrane helix</keyword>
<keyword evidence="5 12" id="KW-0138">CF(0)</keyword>
<dbReference type="GO" id="GO:0015986">
    <property type="term" value="P:proton motive force-driven ATP synthesis"/>
    <property type="evidence" value="ECO:0007669"/>
    <property type="project" value="InterPro"/>
</dbReference>
<evidence type="ECO:0000256" key="5">
    <source>
        <dbReference type="ARBA" id="ARBA00022547"/>
    </source>
</evidence>
<evidence type="ECO:0000256" key="9">
    <source>
        <dbReference type="ARBA" id="ARBA00023065"/>
    </source>
</evidence>
<evidence type="ECO:0000256" key="13">
    <source>
        <dbReference type="SAM" id="Phobius"/>
    </source>
</evidence>
<keyword evidence="9 12" id="KW-0406">Ion transport</keyword>
<evidence type="ECO:0000256" key="1">
    <source>
        <dbReference type="ARBA" id="ARBA00004304"/>
    </source>
</evidence>
<protein>
    <recommendedName>
        <fullName evidence="12">ATP synthase complex subunit 8</fullName>
    </recommendedName>
</protein>
<keyword evidence="7 12" id="KW-0375">Hydrogen ion transport</keyword>
<dbReference type="GO" id="GO:0015078">
    <property type="term" value="F:proton transmembrane transporter activity"/>
    <property type="evidence" value="ECO:0007669"/>
    <property type="project" value="InterPro"/>
</dbReference>
<geneLocation type="mitochondrion" evidence="14"/>
<keyword evidence="6 12" id="KW-0812">Transmembrane</keyword>
<gene>
    <name evidence="14" type="primary">atp8</name>
</gene>
<evidence type="ECO:0000256" key="7">
    <source>
        <dbReference type="ARBA" id="ARBA00022781"/>
    </source>
</evidence>
<proteinExistence type="inferred from homology"/>
<keyword evidence="11 13" id="KW-0472">Membrane</keyword>
<evidence type="ECO:0000256" key="4">
    <source>
        <dbReference type="ARBA" id="ARBA00022448"/>
    </source>
</evidence>
<feature type="transmembrane region" description="Helical" evidence="13">
    <location>
        <begin position="12"/>
        <end position="31"/>
    </location>
</feature>
<evidence type="ECO:0000256" key="8">
    <source>
        <dbReference type="ARBA" id="ARBA00022989"/>
    </source>
</evidence>
<evidence type="ECO:0000256" key="6">
    <source>
        <dbReference type="ARBA" id="ARBA00022692"/>
    </source>
</evidence>
<keyword evidence="10 12" id="KW-0496">Mitochondrion</keyword>
<organism evidence="14">
    <name type="scientific">Turanogryllus eous</name>
    <dbReference type="NCBI Taxonomy" id="2823019"/>
    <lineage>
        <taxon>Eukaryota</taxon>
        <taxon>Metazoa</taxon>
        <taxon>Ecdysozoa</taxon>
        <taxon>Arthropoda</taxon>
        <taxon>Hexapoda</taxon>
        <taxon>Insecta</taxon>
        <taxon>Pterygota</taxon>
        <taxon>Neoptera</taxon>
        <taxon>Polyneoptera</taxon>
        <taxon>Orthoptera</taxon>
        <taxon>Ensifera</taxon>
        <taxon>Gryllidea</taxon>
        <taxon>Grylloidea</taxon>
        <taxon>Gryllidae</taxon>
        <taxon>Gryllinae</taxon>
        <taxon>Turanogryllus</taxon>
    </lineage>
</organism>
<dbReference type="Pfam" id="PF00895">
    <property type="entry name" value="ATP-synt_8"/>
    <property type="match status" value="1"/>
</dbReference>
<evidence type="ECO:0000256" key="3">
    <source>
        <dbReference type="ARBA" id="ARBA00011291"/>
    </source>
</evidence>
<dbReference type="RefSeq" id="YP_010248507.1">
    <property type="nucleotide sequence ID" value="NC_060317.1"/>
</dbReference>
<evidence type="ECO:0000256" key="11">
    <source>
        <dbReference type="ARBA" id="ARBA00023136"/>
    </source>
</evidence>
<keyword evidence="4 12" id="KW-0813">Transport</keyword>
<evidence type="ECO:0000256" key="10">
    <source>
        <dbReference type="ARBA" id="ARBA00023128"/>
    </source>
</evidence>
<evidence type="ECO:0000256" key="2">
    <source>
        <dbReference type="ARBA" id="ARBA00008892"/>
    </source>
</evidence>
<name>A0A8A6W3R1_9ORTH</name>
<dbReference type="InterPro" id="IPR001421">
    <property type="entry name" value="ATP8_metazoa"/>
</dbReference>
<dbReference type="GO" id="GO:0045259">
    <property type="term" value="C:proton-transporting ATP synthase complex"/>
    <property type="evidence" value="ECO:0007669"/>
    <property type="project" value="UniProtKB-KW"/>
</dbReference>
<reference evidence="14" key="1">
    <citation type="journal article" date="2019" name="Mitochondrial DNA Part B Resour">
        <title>The complete mitochondrial genome of a field cricket Turanogryllus eous (Insecta: Orthoptera).</title>
        <authorList>
            <person name="Ma C."/>
            <person name="Zhang L."/>
            <person name="Li J."/>
        </authorList>
    </citation>
    <scope>NUCLEOTIDE SEQUENCE</scope>
</reference>
<accession>A0A8A6W3R1</accession>
<sequence>MPQMAPMSWVSLMMFFIMMLIIMMTLNYFIIQPSIPNMKQYMPKTNLMNWKW</sequence>
<comment type="subcellular location">
    <subcellularLocation>
        <location evidence="1 12">Mitochondrion membrane</location>
        <topology evidence="1 12">Single-pass membrane protein</topology>
    </subcellularLocation>
</comment>
<dbReference type="AlphaFoldDB" id="A0A8A6W3R1"/>
<dbReference type="GeneID" id="70587506"/>
<evidence type="ECO:0000313" key="14">
    <source>
        <dbReference type="EMBL" id="QTK22271.1"/>
    </source>
</evidence>
<comment type="similarity">
    <text evidence="2 12">Belongs to the ATPase protein 8 family.</text>
</comment>
<dbReference type="GO" id="GO:0031966">
    <property type="term" value="C:mitochondrial membrane"/>
    <property type="evidence" value="ECO:0007669"/>
    <property type="project" value="UniProtKB-SubCell"/>
</dbReference>
<dbReference type="EMBL" id="MK656322">
    <property type="protein sequence ID" value="QTK22271.1"/>
    <property type="molecule type" value="Genomic_DNA"/>
</dbReference>
<comment type="subunit">
    <text evidence="3">F-type ATPases have 2 components, CF(1) - the catalytic core - and CF(0) - the membrane proton channel.</text>
</comment>